<proteinExistence type="inferred from homology"/>
<dbReference type="EMBL" id="SSTJ01000001">
    <property type="protein sequence ID" value="THG38833.1"/>
    <property type="molecule type" value="Genomic_DNA"/>
</dbReference>
<organism evidence="3 4">
    <name type="scientific">Adlercreutzia caecimuris</name>
    <dbReference type="NCBI Taxonomy" id="671266"/>
    <lineage>
        <taxon>Bacteria</taxon>
        <taxon>Bacillati</taxon>
        <taxon>Actinomycetota</taxon>
        <taxon>Coriobacteriia</taxon>
        <taxon>Eggerthellales</taxon>
        <taxon>Eggerthellaceae</taxon>
        <taxon>Adlercreutzia</taxon>
    </lineage>
</organism>
<dbReference type="Proteomes" id="UP000308978">
    <property type="component" value="Unassembled WGS sequence"/>
</dbReference>
<dbReference type="AlphaFoldDB" id="A0A4S4G5Z3"/>
<protein>
    <submittedName>
        <fullName evidence="3">Universal stress protein</fullName>
    </submittedName>
</protein>
<evidence type="ECO:0000259" key="2">
    <source>
        <dbReference type="Pfam" id="PF00582"/>
    </source>
</evidence>
<dbReference type="SUPFAM" id="SSF52402">
    <property type="entry name" value="Adenine nucleotide alpha hydrolases-like"/>
    <property type="match status" value="1"/>
</dbReference>
<comment type="similarity">
    <text evidence="1">Belongs to the universal stress protein A family.</text>
</comment>
<dbReference type="PANTHER" id="PTHR46268">
    <property type="entry name" value="STRESS RESPONSE PROTEIN NHAX"/>
    <property type="match status" value="1"/>
</dbReference>
<accession>A0A4S4G5Z3</accession>
<dbReference type="PRINTS" id="PR01438">
    <property type="entry name" value="UNVRSLSTRESS"/>
</dbReference>
<evidence type="ECO:0000313" key="4">
    <source>
        <dbReference type="Proteomes" id="UP000308978"/>
    </source>
</evidence>
<sequence length="143" mass="15100">MWCHKILVAYDGSAPSHRALEVMREIAQSNPAAEVVLVHVMRLFSSGSAAAGMDTVMVEDAMAIRRELEAIADELPNPAEVKVLKGTSPADLIVSCAKDEGCDLIIMGSRGQGGVKGFLGSVSYAVTKESPVTVLIAKEGVCR</sequence>
<dbReference type="InterPro" id="IPR014729">
    <property type="entry name" value="Rossmann-like_a/b/a_fold"/>
</dbReference>
<dbReference type="CDD" id="cd00293">
    <property type="entry name" value="USP-like"/>
    <property type="match status" value="1"/>
</dbReference>
<name>A0A4S4G5Z3_9ACTN</name>
<dbReference type="Gene3D" id="3.40.50.620">
    <property type="entry name" value="HUPs"/>
    <property type="match status" value="1"/>
</dbReference>
<evidence type="ECO:0000256" key="1">
    <source>
        <dbReference type="ARBA" id="ARBA00008791"/>
    </source>
</evidence>
<dbReference type="InterPro" id="IPR006015">
    <property type="entry name" value="Universal_stress_UspA"/>
</dbReference>
<dbReference type="InterPro" id="IPR006016">
    <property type="entry name" value="UspA"/>
</dbReference>
<reference evidence="3 4" key="1">
    <citation type="submission" date="2019-04" db="EMBL/GenBank/DDBJ databases">
        <title>Microbes associate with the intestines of laboratory mice.</title>
        <authorList>
            <person name="Navarre W."/>
            <person name="Wong E."/>
            <person name="Huang K.C."/>
            <person name="Tropini C."/>
            <person name="Ng K."/>
            <person name="Yu B."/>
        </authorList>
    </citation>
    <scope>NUCLEOTIDE SEQUENCE [LARGE SCALE GENOMIC DNA]</scope>
    <source>
        <strain evidence="3 4">NM80_B27</strain>
    </source>
</reference>
<gene>
    <name evidence="3" type="ORF">E5986_00625</name>
</gene>
<dbReference type="RefSeq" id="WP_136432407.1">
    <property type="nucleotide sequence ID" value="NZ_SSTJ01000001.1"/>
</dbReference>
<feature type="domain" description="UspA" evidence="2">
    <location>
        <begin position="4"/>
        <end position="138"/>
    </location>
</feature>
<comment type="caution">
    <text evidence="3">The sequence shown here is derived from an EMBL/GenBank/DDBJ whole genome shotgun (WGS) entry which is preliminary data.</text>
</comment>
<dbReference type="Pfam" id="PF00582">
    <property type="entry name" value="Usp"/>
    <property type="match status" value="1"/>
</dbReference>
<dbReference type="PANTHER" id="PTHR46268:SF6">
    <property type="entry name" value="UNIVERSAL STRESS PROTEIN UP12"/>
    <property type="match status" value="1"/>
</dbReference>
<evidence type="ECO:0000313" key="3">
    <source>
        <dbReference type="EMBL" id="THG38833.1"/>
    </source>
</evidence>